<dbReference type="EC" id="2.4.-.-" evidence="1"/>
<sequence>MIMPDRNAGAQRARSILKSIQEIGYQGVVVGLDNQLPSGSDVLSTKAVYHGTDCYCVRYPATVGEWLNRMWTIQPFVQVMEAYGIENFKAVLAIDYEVAALCRLRHFCRKHDIALIADSMEWYEKSDLPFPRNLVKDLDTSLRMKWLYPKFKNMICISQYLYNHFHGLVANVAKVPVSIDRTEEKWSKLPDYRPQPICTIAYAGNPGDHCIKERVDWLIRAACELSAQGTACRLRLMGFDQEWFEGQNPSLMQLAGYRETVCYLGKLTHRECLSEQAQADFFAIIREDRLVTRAGFPTKLSEGIGCGTPVLATPFSNIAEYLQPGGEACRVGFLSSGFEYQDVVWLVQQAVRCSEEQRMNLHQQCKEFHELDYNRFNDELEDFLNGLYE</sequence>
<proteinExistence type="predicted"/>
<dbReference type="Pfam" id="PF13692">
    <property type="entry name" value="Glyco_trans_1_4"/>
    <property type="match status" value="1"/>
</dbReference>
<dbReference type="AlphaFoldDB" id="C0ED49"/>
<protein>
    <submittedName>
        <fullName evidence="1">Glycosyltransferase, group 1 family protein</fullName>
        <ecNumber evidence="1">2.4.-.-</ecNumber>
    </submittedName>
</protein>
<dbReference type="GO" id="GO:0016757">
    <property type="term" value="F:glycosyltransferase activity"/>
    <property type="evidence" value="ECO:0007669"/>
    <property type="project" value="UniProtKB-KW"/>
</dbReference>
<gene>
    <name evidence="1" type="ORF">CLOSTMETH_01775</name>
</gene>
<evidence type="ECO:0000313" key="1">
    <source>
        <dbReference type="EMBL" id="EEG30562.1"/>
    </source>
</evidence>
<keyword evidence="1" id="KW-0808">Transferase</keyword>
<dbReference type="SUPFAM" id="SSF53756">
    <property type="entry name" value="UDP-Glycosyltransferase/glycogen phosphorylase"/>
    <property type="match status" value="1"/>
</dbReference>
<accession>C0ED49</accession>
<reference evidence="1 2" key="1">
    <citation type="submission" date="2009-01" db="EMBL/GenBank/DDBJ databases">
        <authorList>
            <person name="Fulton L."/>
            <person name="Clifton S."/>
            <person name="Fulton B."/>
            <person name="Xu J."/>
            <person name="Minx P."/>
            <person name="Pepin K.H."/>
            <person name="Johnson M."/>
            <person name="Bhonagiri V."/>
            <person name="Nash W.E."/>
            <person name="Mardis E.R."/>
            <person name="Wilson R.K."/>
        </authorList>
    </citation>
    <scope>NUCLEOTIDE SEQUENCE [LARGE SCALE GENOMIC DNA]</scope>
    <source>
        <strain evidence="1 2">DSM 5476</strain>
    </source>
</reference>
<dbReference type="Gene3D" id="3.40.50.2000">
    <property type="entry name" value="Glycogen Phosphorylase B"/>
    <property type="match status" value="1"/>
</dbReference>
<evidence type="ECO:0000313" key="2">
    <source>
        <dbReference type="Proteomes" id="UP000003340"/>
    </source>
</evidence>
<dbReference type="eggNOG" id="COG0438">
    <property type="taxonomic scope" value="Bacteria"/>
</dbReference>
<keyword evidence="1" id="KW-0328">Glycosyltransferase</keyword>
<reference evidence="1 2" key="2">
    <citation type="submission" date="2009-02" db="EMBL/GenBank/DDBJ databases">
        <title>Draft genome sequence of Clostridium methylpentosum (DSM 5476).</title>
        <authorList>
            <person name="Sudarsanam P."/>
            <person name="Ley R."/>
            <person name="Guruge J."/>
            <person name="Turnbaugh P.J."/>
            <person name="Mahowald M."/>
            <person name="Liep D."/>
            <person name="Gordon J."/>
        </authorList>
    </citation>
    <scope>NUCLEOTIDE SEQUENCE [LARGE SCALE GENOMIC DNA]</scope>
    <source>
        <strain evidence="1 2">DSM 5476</strain>
    </source>
</reference>
<organism evidence="1 2">
    <name type="scientific">[Clostridium] methylpentosum DSM 5476</name>
    <dbReference type="NCBI Taxonomy" id="537013"/>
    <lineage>
        <taxon>Bacteria</taxon>
        <taxon>Bacillati</taxon>
        <taxon>Bacillota</taxon>
        <taxon>Clostridia</taxon>
        <taxon>Eubacteriales</taxon>
        <taxon>Oscillospiraceae</taxon>
        <taxon>Oscillospiraceae incertae sedis</taxon>
    </lineage>
</organism>
<keyword evidence="2" id="KW-1185">Reference proteome</keyword>
<dbReference type="HOGENOM" id="CLU_009583_42_0_9"/>
<dbReference type="EMBL" id="ACEC01000060">
    <property type="protein sequence ID" value="EEG30562.1"/>
    <property type="molecule type" value="Genomic_DNA"/>
</dbReference>
<dbReference type="STRING" id="537013.CLOSTMETH_01775"/>
<comment type="caution">
    <text evidence="1">The sequence shown here is derived from an EMBL/GenBank/DDBJ whole genome shotgun (WGS) entry which is preliminary data.</text>
</comment>
<dbReference type="Proteomes" id="UP000003340">
    <property type="component" value="Unassembled WGS sequence"/>
</dbReference>
<name>C0ED49_9FIRM</name>